<feature type="signal peptide" evidence="4">
    <location>
        <begin position="1"/>
        <end position="22"/>
    </location>
</feature>
<sequence length="547" mass="58670">MNINLRQIVGLAGALLPAIAMGQVSNGDFETWTSGAPNSWSTIDSGISVAENSVYSFSGSKSAAVTVNTTTQGSTDFRQTINVTAGQNYEFSVRLYHTEGAVKARLYVDGYQGYSDNSLTGNWQQLTFSYSATASKEIEVGLRFYDQTGFDGSETVYVDAFEPTTFGSGGNNGGGSTCASHSGVLNLTTDNYGSETSWQITNANNQVEASGSSYASNQSYTEAVCLTDGEYTFTISDAYGDGICCSYGSGSYNLLIEGVSVANGGSFGASESTSFSVGTTSGGGSGGGSSELTGYYASANGLSGYALKTELYNIIKNHNTQSYGDLWTFYISYTSDSYYENDGSILDMYSENPNGSDAYSYTAGSDQCGSYSGEGSCYNREHAFPRSWFGGAVSPMNTDVHHVFATDGYVNGRRSSYPYGDVASATYTSSNGSKLGAGSSASGYTGTVFEPIDEFKGDFARAYFYMATRYENVIANWETNSTYGDAVLNGTSDQVFESWFLTLLLSWHSQDPVSQKEIDRNDAAFNFQNNRNPFVDHPELVNNIWSN</sequence>
<feature type="domain" description="CBM-cenC" evidence="5">
    <location>
        <begin position="24"/>
        <end position="136"/>
    </location>
</feature>
<dbReference type="GO" id="GO:0004519">
    <property type="term" value="F:endonuclease activity"/>
    <property type="evidence" value="ECO:0007669"/>
    <property type="project" value="UniProtKB-KW"/>
</dbReference>
<evidence type="ECO:0000313" key="6">
    <source>
        <dbReference type="EMBL" id="AFT73028.1"/>
    </source>
</evidence>
<dbReference type="SUPFAM" id="SSF49785">
    <property type="entry name" value="Galactose-binding domain-like"/>
    <property type="match status" value="1"/>
</dbReference>
<proteinExistence type="inferred from homology"/>
<dbReference type="InterPro" id="IPR007346">
    <property type="entry name" value="Endonuclease-I"/>
</dbReference>
<evidence type="ECO:0000259" key="5">
    <source>
        <dbReference type="Pfam" id="PF02018"/>
    </source>
</evidence>
<name>A0AB32ZU16_ALTME</name>
<dbReference type="InterPro" id="IPR044925">
    <property type="entry name" value="His-Me_finger_sf"/>
</dbReference>
<dbReference type="PANTHER" id="PTHR33607">
    <property type="entry name" value="ENDONUCLEASE-1"/>
    <property type="match status" value="1"/>
</dbReference>
<evidence type="ECO:0000256" key="2">
    <source>
        <dbReference type="ARBA" id="ARBA00022722"/>
    </source>
</evidence>
<keyword evidence="6" id="KW-0255">Endonuclease</keyword>
<gene>
    <name evidence="6" type="ordered locus">AMEC673_01610</name>
</gene>
<dbReference type="InterPro" id="IPR003305">
    <property type="entry name" value="CenC_carb-bd"/>
</dbReference>
<dbReference type="GO" id="GO:0016798">
    <property type="term" value="F:hydrolase activity, acting on glycosyl bonds"/>
    <property type="evidence" value="ECO:0007669"/>
    <property type="project" value="InterPro"/>
</dbReference>
<comment type="similarity">
    <text evidence="1">Belongs to the EndA/NucM nuclease family.</text>
</comment>
<evidence type="ECO:0000256" key="4">
    <source>
        <dbReference type="SAM" id="SignalP"/>
    </source>
</evidence>
<dbReference type="Proteomes" id="UP000006296">
    <property type="component" value="Chromosome"/>
</dbReference>
<dbReference type="PANTHER" id="PTHR33607:SF2">
    <property type="entry name" value="ENDONUCLEASE-1"/>
    <property type="match status" value="1"/>
</dbReference>
<dbReference type="AlphaFoldDB" id="A0AB32ZU16"/>
<dbReference type="InterPro" id="IPR008979">
    <property type="entry name" value="Galactose-bd-like_sf"/>
</dbReference>
<keyword evidence="4" id="KW-0732">Signal</keyword>
<feature type="chain" id="PRO_5044193939" evidence="4">
    <location>
        <begin position="23"/>
        <end position="547"/>
    </location>
</feature>
<evidence type="ECO:0000313" key="7">
    <source>
        <dbReference type="Proteomes" id="UP000006296"/>
    </source>
</evidence>
<evidence type="ECO:0000256" key="1">
    <source>
        <dbReference type="ARBA" id="ARBA00006429"/>
    </source>
</evidence>
<dbReference type="Gene3D" id="2.60.120.260">
    <property type="entry name" value="Galactose-binding domain-like"/>
    <property type="match status" value="1"/>
</dbReference>
<accession>A0AB32ZU16</accession>
<keyword evidence="3" id="KW-0378">Hydrolase</keyword>
<dbReference type="Pfam" id="PF02018">
    <property type="entry name" value="CBM_4_9"/>
    <property type="match status" value="1"/>
</dbReference>
<evidence type="ECO:0000256" key="3">
    <source>
        <dbReference type="ARBA" id="ARBA00022801"/>
    </source>
</evidence>
<dbReference type="RefSeq" id="WP_014975462.1">
    <property type="nucleotide sequence ID" value="NC_018678.1"/>
</dbReference>
<dbReference type="Pfam" id="PF04231">
    <property type="entry name" value="Endonuclease_1"/>
    <property type="match status" value="1"/>
</dbReference>
<dbReference type="EMBL" id="CP003844">
    <property type="protein sequence ID" value="AFT73028.1"/>
    <property type="molecule type" value="Genomic_DNA"/>
</dbReference>
<dbReference type="KEGG" id="amg:AMEC673_01610"/>
<reference evidence="7" key="1">
    <citation type="journal article" date="2012" name="Sci. Rep.">
        <title>Genomes of surface isolates of Alteromonas macleodii: the life of a widespread marine opportunistic copiotroph.</title>
        <authorList>
            <person name="Lopez-Perez M."/>
            <person name="Gonzaga A."/>
            <person name="Martin-Cuadrado A.B."/>
            <person name="Onyshchenko O."/>
            <person name="Ghavidel A."/>
            <person name="Ghai R."/>
            <person name="Rodriguez-Valera F."/>
        </authorList>
    </citation>
    <scope>NUCLEOTIDE SEQUENCE [LARGE SCALE GENOMIC DNA]</scope>
    <source>
        <strain evidence="7">English Channel 673</strain>
    </source>
</reference>
<protein>
    <submittedName>
        <fullName evidence="6">Endonuclease I</fullName>
    </submittedName>
</protein>
<organism evidence="6 7">
    <name type="scientific">Alteromonas macleodii (strain English Channel 673)</name>
    <dbReference type="NCBI Taxonomy" id="1004788"/>
    <lineage>
        <taxon>Bacteria</taxon>
        <taxon>Pseudomonadati</taxon>
        <taxon>Pseudomonadota</taxon>
        <taxon>Gammaproteobacteria</taxon>
        <taxon>Alteromonadales</taxon>
        <taxon>Alteromonadaceae</taxon>
        <taxon>Alteromonas/Salinimonas group</taxon>
        <taxon>Alteromonas</taxon>
    </lineage>
</organism>
<dbReference type="SUPFAM" id="SSF54060">
    <property type="entry name" value="His-Me finger endonucleases"/>
    <property type="match status" value="1"/>
</dbReference>
<keyword evidence="2" id="KW-0540">Nuclease</keyword>